<dbReference type="InterPro" id="IPR011105">
    <property type="entry name" value="Cell_wall_hydrolase_SleB"/>
</dbReference>
<evidence type="ECO:0000313" key="3">
    <source>
        <dbReference type="EMBL" id="TFB24046.1"/>
    </source>
</evidence>
<evidence type="ECO:0000313" key="4">
    <source>
        <dbReference type="Proteomes" id="UP000297975"/>
    </source>
</evidence>
<name>A0A4Y8IR65_9BACI</name>
<reference evidence="3 4" key="1">
    <citation type="submission" date="2019-03" db="EMBL/GenBank/DDBJ databases">
        <authorList>
            <person name="He R.-H."/>
        </authorList>
    </citation>
    <scope>NUCLEOTIDE SEQUENCE [LARGE SCALE GENOMIC DNA]</scope>
    <source>
        <strain evidence="4">SH 714</strain>
    </source>
</reference>
<dbReference type="Gene3D" id="3.10.350.10">
    <property type="entry name" value="LysM domain"/>
    <property type="match status" value="1"/>
</dbReference>
<dbReference type="PROSITE" id="PS51782">
    <property type="entry name" value="LYSM"/>
    <property type="match status" value="1"/>
</dbReference>
<dbReference type="AlphaFoldDB" id="A0A4Y8IR65"/>
<feature type="domain" description="LysM" evidence="2">
    <location>
        <begin position="28"/>
        <end position="71"/>
    </location>
</feature>
<dbReference type="Proteomes" id="UP000297975">
    <property type="component" value="Unassembled WGS sequence"/>
</dbReference>
<comment type="caution">
    <text evidence="3">The sequence shown here is derived from an EMBL/GenBank/DDBJ whole genome shotgun (WGS) entry which is preliminary data.</text>
</comment>
<keyword evidence="4" id="KW-1185">Reference proteome</keyword>
<keyword evidence="1" id="KW-0732">Signal</keyword>
<protein>
    <submittedName>
        <fullName evidence="3">LysM peptidoglycan-binding domain-containing protein</fullName>
    </submittedName>
</protein>
<dbReference type="Pfam" id="PF01476">
    <property type="entry name" value="LysM"/>
    <property type="match status" value="1"/>
</dbReference>
<dbReference type="CDD" id="cd00118">
    <property type="entry name" value="LysM"/>
    <property type="match status" value="1"/>
</dbReference>
<dbReference type="OrthoDB" id="9785345at2"/>
<accession>A0A4Y8IR65</accession>
<sequence>MRTVITAIIFALTIVTLSTTSITAEETTKYSAKSGDSLWKISQKYDVPLEALQRTNNKYDDYLKIGETLTIPTAVSNIDKGLLARLVQAEAKGESYAGKVAVATVVLNRVDSNQFPNSVKEVIYEKAGGHYAFTPVKNGQIKLPASQEAKQAVEEALEFRGKGNGSLYFYNPATSTSSWVFSRETTITIGKHRFAK</sequence>
<evidence type="ECO:0000259" key="2">
    <source>
        <dbReference type="PROSITE" id="PS51782"/>
    </source>
</evidence>
<dbReference type="SUPFAM" id="SSF54106">
    <property type="entry name" value="LysM domain"/>
    <property type="match status" value="1"/>
</dbReference>
<evidence type="ECO:0000256" key="1">
    <source>
        <dbReference type="SAM" id="SignalP"/>
    </source>
</evidence>
<dbReference type="Pfam" id="PF07486">
    <property type="entry name" value="Hydrolase_2"/>
    <property type="match status" value="1"/>
</dbReference>
<dbReference type="InterPro" id="IPR036779">
    <property type="entry name" value="LysM_dom_sf"/>
</dbReference>
<feature type="signal peptide" evidence="1">
    <location>
        <begin position="1"/>
        <end position="23"/>
    </location>
</feature>
<dbReference type="InterPro" id="IPR018392">
    <property type="entry name" value="LysM"/>
</dbReference>
<gene>
    <name evidence="3" type="ORF">E3U55_04335</name>
</gene>
<feature type="chain" id="PRO_5021416590" evidence="1">
    <location>
        <begin position="24"/>
        <end position="196"/>
    </location>
</feature>
<dbReference type="RefSeq" id="WP_134339104.1">
    <property type="nucleotide sequence ID" value="NZ_SOPW01000003.1"/>
</dbReference>
<dbReference type="EMBL" id="SOPW01000003">
    <property type="protein sequence ID" value="TFB24046.1"/>
    <property type="molecule type" value="Genomic_DNA"/>
</dbReference>
<dbReference type="InterPro" id="IPR042047">
    <property type="entry name" value="SleB_dom1"/>
</dbReference>
<proteinExistence type="predicted"/>
<dbReference type="Gene3D" id="6.20.240.60">
    <property type="match status" value="1"/>
</dbReference>
<dbReference type="GO" id="GO:0016787">
    <property type="term" value="F:hydrolase activity"/>
    <property type="evidence" value="ECO:0007669"/>
    <property type="project" value="InterPro"/>
</dbReference>
<dbReference type="SMART" id="SM00257">
    <property type="entry name" value="LysM"/>
    <property type="match status" value="1"/>
</dbReference>
<organism evidence="3 4">
    <name type="scientific">Filobacillus milosensis</name>
    <dbReference type="NCBI Taxonomy" id="94137"/>
    <lineage>
        <taxon>Bacteria</taxon>
        <taxon>Bacillati</taxon>
        <taxon>Bacillota</taxon>
        <taxon>Bacilli</taxon>
        <taxon>Bacillales</taxon>
        <taxon>Bacillaceae</taxon>
        <taxon>Filobacillus</taxon>
    </lineage>
</organism>
<dbReference type="Gene3D" id="1.10.10.2520">
    <property type="entry name" value="Cell wall hydrolase SleB, domain 1"/>
    <property type="match status" value="1"/>
</dbReference>